<dbReference type="EMBL" id="CP027169">
    <property type="protein sequence ID" value="AVK08429.1"/>
    <property type="molecule type" value="Genomic_DNA"/>
</dbReference>
<name>A0A2R3J2N2_9PSED</name>
<sequence length="85" mass="9193">MSNEKTLSPMEQGLLVALTAIAASLRSTPGFDGDGLTKAAQYFIDNQPPDCMSGNAFSAYEWPLTILKADVSQLQNMLNEGKVRN</sequence>
<accession>A0A2R3J2N2</accession>
<reference evidence="1 2" key="1">
    <citation type="submission" date="2018-02" db="EMBL/GenBank/DDBJ databases">
        <title>FDA/CDC Antimicrobial Resistant Isolate Bank Genome Sequencing.</title>
        <authorList>
            <person name="Benahmed F.H."/>
            <person name="Lutgring J.D."/>
            <person name="Yoo B."/>
            <person name="Machado M."/>
            <person name="Brown A."/>
            <person name="McAllister G."/>
            <person name="Perry A."/>
            <person name="Halpin A.L."/>
            <person name="Vavikolanu K."/>
            <person name="Ott S."/>
            <person name="Zhao X."/>
            <person name="Tallon L.J."/>
            <person name="Sadzewicz L."/>
            <person name="Aluvathingal J."/>
            <person name="Nadendla S."/>
            <person name="Voskania-kordi A."/>
            <person name="Simonyan V."/>
            <person name="Patel J."/>
            <person name="Shawar R.M."/>
        </authorList>
    </citation>
    <scope>NUCLEOTIDE SEQUENCE [LARGE SCALE GENOMIC DNA]</scope>
    <source>
        <strain evidence="1 2">AR_0356</strain>
    </source>
</reference>
<protein>
    <submittedName>
        <fullName evidence="1">Uncharacterized protein</fullName>
    </submittedName>
</protein>
<gene>
    <name evidence="1" type="ORF">CSB93_4760</name>
</gene>
<organism evidence="1 2">
    <name type="scientific">Pseudomonas paraeruginosa</name>
    <dbReference type="NCBI Taxonomy" id="2994495"/>
    <lineage>
        <taxon>Bacteria</taxon>
        <taxon>Pseudomonadati</taxon>
        <taxon>Pseudomonadota</taxon>
        <taxon>Gammaproteobacteria</taxon>
        <taxon>Pseudomonadales</taxon>
        <taxon>Pseudomonadaceae</taxon>
        <taxon>Pseudomonas</taxon>
    </lineage>
</organism>
<dbReference type="AlphaFoldDB" id="A0A2R3J2N2"/>
<evidence type="ECO:0000313" key="1">
    <source>
        <dbReference type="EMBL" id="AVK08429.1"/>
    </source>
</evidence>
<keyword evidence="2" id="KW-1185">Reference proteome</keyword>
<evidence type="ECO:0000313" key="2">
    <source>
        <dbReference type="Proteomes" id="UP000238390"/>
    </source>
</evidence>
<proteinExistence type="predicted"/>
<dbReference type="RefSeq" id="WP_105446876.1">
    <property type="nucleotide sequence ID" value="NZ_CP027169.1"/>
</dbReference>
<dbReference type="Proteomes" id="UP000238390">
    <property type="component" value="Chromosome"/>
</dbReference>